<name>A0ABR1TWE5_9PEZI</name>
<dbReference type="GO" id="GO:0016787">
    <property type="term" value="F:hydrolase activity"/>
    <property type="evidence" value="ECO:0007669"/>
    <property type="project" value="UniProtKB-KW"/>
</dbReference>
<feature type="region of interest" description="Disordered" evidence="1">
    <location>
        <begin position="54"/>
        <end position="80"/>
    </location>
</feature>
<keyword evidence="2" id="KW-0378">Hydrolase</keyword>
<evidence type="ECO:0000313" key="3">
    <source>
        <dbReference type="Proteomes" id="UP001480595"/>
    </source>
</evidence>
<gene>
    <name evidence="2" type="ORF">PG994_012557</name>
</gene>
<proteinExistence type="predicted"/>
<evidence type="ECO:0000313" key="2">
    <source>
        <dbReference type="EMBL" id="KAK8050827.1"/>
    </source>
</evidence>
<protein>
    <submittedName>
        <fullName evidence="2">Peptidyl-trna hydrolase domain-containing protein</fullName>
    </submittedName>
</protein>
<feature type="region of interest" description="Disordered" evidence="1">
    <location>
        <begin position="96"/>
        <end position="143"/>
    </location>
</feature>
<accession>A0ABR1TWE5</accession>
<dbReference type="Gene3D" id="3.30.160.20">
    <property type="match status" value="1"/>
</dbReference>
<dbReference type="PANTHER" id="PTHR11075">
    <property type="entry name" value="PEPTIDE CHAIN RELEASE FACTOR"/>
    <property type="match status" value="1"/>
</dbReference>
<feature type="compositionally biased region" description="Basic and acidic residues" evidence="1">
    <location>
        <begin position="102"/>
        <end position="113"/>
    </location>
</feature>
<organism evidence="2 3">
    <name type="scientific">Apiospora phragmitis</name>
    <dbReference type="NCBI Taxonomy" id="2905665"/>
    <lineage>
        <taxon>Eukaryota</taxon>
        <taxon>Fungi</taxon>
        <taxon>Dikarya</taxon>
        <taxon>Ascomycota</taxon>
        <taxon>Pezizomycotina</taxon>
        <taxon>Sordariomycetes</taxon>
        <taxon>Xylariomycetidae</taxon>
        <taxon>Amphisphaeriales</taxon>
        <taxon>Apiosporaceae</taxon>
        <taxon>Apiospora</taxon>
    </lineage>
</organism>
<dbReference type="InterPro" id="IPR052104">
    <property type="entry name" value="Mito_Release_Factor_mL62"/>
</dbReference>
<dbReference type="RefSeq" id="XP_066713076.1">
    <property type="nucleotide sequence ID" value="XM_066863966.1"/>
</dbReference>
<dbReference type="SUPFAM" id="SSF75620">
    <property type="entry name" value="Release factor"/>
    <property type="match status" value="1"/>
</dbReference>
<evidence type="ECO:0000256" key="1">
    <source>
        <dbReference type="SAM" id="MobiDB-lite"/>
    </source>
</evidence>
<reference evidence="2 3" key="1">
    <citation type="submission" date="2023-01" db="EMBL/GenBank/DDBJ databases">
        <title>Analysis of 21 Apiospora genomes using comparative genomics revels a genus with tremendous synthesis potential of carbohydrate active enzymes and secondary metabolites.</title>
        <authorList>
            <person name="Sorensen T."/>
        </authorList>
    </citation>
    <scope>NUCLEOTIDE SEQUENCE [LARGE SCALE GENOMIC DNA]</scope>
    <source>
        <strain evidence="2 3">CBS 135458</strain>
    </source>
</reference>
<dbReference type="InterPro" id="IPR045853">
    <property type="entry name" value="Pep_chain_release_fac_I_sf"/>
</dbReference>
<dbReference type="GeneID" id="92097029"/>
<dbReference type="PANTHER" id="PTHR11075:SF54">
    <property type="entry name" value="LARGE RIBOSOMAL SUBUNIT PROTEIN ML62"/>
    <property type="match status" value="1"/>
</dbReference>
<feature type="compositionally biased region" description="Basic and acidic residues" evidence="1">
    <location>
        <begin position="119"/>
        <end position="143"/>
    </location>
</feature>
<dbReference type="EMBL" id="JAQQWL010000011">
    <property type="protein sequence ID" value="KAK8050827.1"/>
    <property type="molecule type" value="Genomic_DNA"/>
</dbReference>
<feature type="region of interest" description="Disordered" evidence="1">
    <location>
        <begin position="155"/>
        <end position="175"/>
    </location>
</feature>
<keyword evidence="3" id="KW-1185">Reference proteome</keyword>
<dbReference type="Proteomes" id="UP001480595">
    <property type="component" value="Unassembled WGS sequence"/>
</dbReference>
<sequence length="175" mass="20043">MFWRPVRLSPSLGFSFSLAGRTPYRSFKRPAIEDTFDQDELEEARRWYASFNESSLPKGQTSYSRSSGPGGQHVNKTESKATTVWSVKELIKGLPKLMHPGLRPDAEKPDGQHGGEPSEAFRELQKIYRERVPGETSEKRRKKIEALEKQLNEKRLNEKKWMSAKKASRKTSSSD</sequence>
<feature type="compositionally biased region" description="Polar residues" evidence="1">
    <location>
        <begin position="54"/>
        <end position="67"/>
    </location>
</feature>
<comment type="caution">
    <text evidence="2">The sequence shown here is derived from an EMBL/GenBank/DDBJ whole genome shotgun (WGS) entry which is preliminary data.</text>
</comment>